<comment type="caution">
    <text evidence="1">The sequence shown here is derived from an EMBL/GenBank/DDBJ whole genome shotgun (WGS) entry which is preliminary data.</text>
</comment>
<dbReference type="Proteomes" id="UP000230002">
    <property type="component" value="Unassembled WGS sequence"/>
</dbReference>
<sequence>MRMGVGDDAAAAISLVLDTLSASGWDCLPNLWHIGLQYYSCGPEDALGHLERGTFPPY</sequence>
<dbReference type="AlphaFoldDB" id="A0A2G8S308"/>
<proteinExistence type="predicted"/>
<protein>
    <submittedName>
        <fullName evidence="1">Uncharacterized protein</fullName>
    </submittedName>
</protein>
<keyword evidence="2" id="KW-1185">Reference proteome</keyword>
<gene>
    <name evidence="1" type="ORF">GSI_09693</name>
</gene>
<organism evidence="1 2">
    <name type="scientific">Ganoderma sinense ZZ0214-1</name>
    <dbReference type="NCBI Taxonomy" id="1077348"/>
    <lineage>
        <taxon>Eukaryota</taxon>
        <taxon>Fungi</taxon>
        <taxon>Dikarya</taxon>
        <taxon>Basidiomycota</taxon>
        <taxon>Agaricomycotina</taxon>
        <taxon>Agaricomycetes</taxon>
        <taxon>Polyporales</taxon>
        <taxon>Polyporaceae</taxon>
        <taxon>Ganoderma</taxon>
    </lineage>
</organism>
<name>A0A2G8S308_9APHY</name>
<evidence type="ECO:0000313" key="2">
    <source>
        <dbReference type="Proteomes" id="UP000230002"/>
    </source>
</evidence>
<evidence type="ECO:0000313" key="1">
    <source>
        <dbReference type="EMBL" id="PIL28156.1"/>
    </source>
</evidence>
<reference evidence="1 2" key="1">
    <citation type="journal article" date="2015" name="Sci. Rep.">
        <title>Chromosome-level genome map provides insights into diverse defense mechanisms in the medicinal fungus Ganoderma sinense.</title>
        <authorList>
            <person name="Zhu Y."/>
            <person name="Xu J."/>
            <person name="Sun C."/>
            <person name="Zhou S."/>
            <person name="Xu H."/>
            <person name="Nelson D.R."/>
            <person name="Qian J."/>
            <person name="Song J."/>
            <person name="Luo H."/>
            <person name="Xiang L."/>
            <person name="Li Y."/>
            <person name="Xu Z."/>
            <person name="Ji A."/>
            <person name="Wang L."/>
            <person name="Lu S."/>
            <person name="Hayward A."/>
            <person name="Sun W."/>
            <person name="Li X."/>
            <person name="Schwartz D.C."/>
            <person name="Wang Y."/>
            <person name="Chen S."/>
        </authorList>
    </citation>
    <scope>NUCLEOTIDE SEQUENCE [LARGE SCALE GENOMIC DNA]</scope>
    <source>
        <strain evidence="1 2">ZZ0214-1</strain>
    </source>
</reference>
<dbReference type="EMBL" id="AYKW01000027">
    <property type="protein sequence ID" value="PIL28156.1"/>
    <property type="molecule type" value="Genomic_DNA"/>
</dbReference>
<accession>A0A2G8S308</accession>